<dbReference type="EMBL" id="JBHZOL010000078">
    <property type="protein sequence ID" value="MFE4107094.1"/>
    <property type="molecule type" value="Genomic_DNA"/>
</dbReference>
<dbReference type="RefSeq" id="WP_377965483.1">
    <property type="nucleotide sequence ID" value="NZ_JBHZOL010000078.1"/>
</dbReference>
<evidence type="ECO:0000313" key="1">
    <source>
        <dbReference type="EMBL" id="MFE4107094.1"/>
    </source>
</evidence>
<reference evidence="1 2" key="1">
    <citation type="submission" date="2024-10" db="EMBL/GenBank/DDBJ databases">
        <authorList>
            <person name="Ratan Roy A."/>
            <person name="Morales Sandoval P.H."/>
            <person name="De Los Santos Villalobos S."/>
            <person name="Chakraborty S."/>
            <person name="Mukherjee J."/>
        </authorList>
    </citation>
    <scope>NUCLEOTIDE SEQUENCE [LARGE SCALE GENOMIC DNA]</scope>
    <source>
        <strain evidence="1 2">S1</strain>
    </source>
</reference>
<sequence>MLMSINPLSRQRSRWSWVVLAAIAGTLSVAMPKSAAADTIVISNGGFSLRTSSFGLSIGTPPGYYNYPAYSGSTVINGGTLNNATLNRPVIINSEINNSTLINPVIRTGRSGVTRYQTRVINRPHRGLDNIRNVQRIDVDPLNPYRYRY</sequence>
<keyword evidence="2" id="KW-1185">Reference proteome</keyword>
<accession>A0ABW6IIE7</accession>
<dbReference type="Proteomes" id="UP001600165">
    <property type="component" value="Unassembled WGS sequence"/>
</dbReference>
<organism evidence="1 2">
    <name type="scientific">Almyronema epifaneia S1</name>
    <dbReference type="NCBI Taxonomy" id="2991925"/>
    <lineage>
        <taxon>Bacteria</taxon>
        <taxon>Bacillati</taxon>
        <taxon>Cyanobacteriota</taxon>
        <taxon>Cyanophyceae</taxon>
        <taxon>Nodosilineales</taxon>
        <taxon>Nodosilineaceae</taxon>
        <taxon>Almyronema</taxon>
        <taxon>Almyronema epifaneia</taxon>
    </lineage>
</organism>
<evidence type="ECO:0000313" key="2">
    <source>
        <dbReference type="Proteomes" id="UP001600165"/>
    </source>
</evidence>
<proteinExistence type="predicted"/>
<comment type="caution">
    <text evidence="1">The sequence shown here is derived from an EMBL/GenBank/DDBJ whole genome shotgun (WGS) entry which is preliminary data.</text>
</comment>
<protein>
    <submittedName>
        <fullName evidence="1">Uncharacterized protein</fullName>
    </submittedName>
</protein>
<name>A0ABW6IIE7_9CYAN</name>
<gene>
    <name evidence="1" type="ORF">ACFVKH_12435</name>
</gene>